<protein>
    <submittedName>
        <fullName evidence="1">Uncharacterized protein</fullName>
    </submittedName>
</protein>
<gene>
    <name evidence="1" type="ORF">LCGC14_2938480</name>
</gene>
<dbReference type="AlphaFoldDB" id="A0A0F8XJC3"/>
<reference evidence="1" key="1">
    <citation type="journal article" date="2015" name="Nature">
        <title>Complex archaea that bridge the gap between prokaryotes and eukaryotes.</title>
        <authorList>
            <person name="Spang A."/>
            <person name="Saw J.H."/>
            <person name="Jorgensen S.L."/>
            <person name="Zaremba-Niedzwiedzka K."/>
            <person name="Martijn J."/>
            <person name="Lind A.E."/>
            <person name="van Eijk R."/>
            <person name="Schleper C."/>
            <person name="Guy L."/>
            <person name="Ettema T.J."/>
        </authorList>
    </citation>
    <scope>NUCLEOTIDE SEQUENCE</scope>
</reference>
<proteinExistence type="predicted"/>
<sequence length="179" mass="20852">MIIGIIHVNRKKGRPSQCRICKEDISAGEVHAVVIMRYGKGQEAVFKLRATQGKAMTKKSGLKYRRLHLKDCLAMWLVTVYHYRSEARRERKGGRPPLPIMDLEEKSIRHKLVRRRAEVLRQINAADDNTRIVKLAHRLEEIQDKLEIPVTPPHERNLHRRMILGKVDRKITVAKEEQS</sequence>
<evidence type="ECO:0000313" key="1">
    <source>
        <dbReference type="EMBL" id="KKK68993.1"/>
    </source>
</evidence>
<comment type="caution">
    <text evidence="1">The sequence shown here is derived from an EMBL/GenBank/DDBJ whole genome shotgun (WGS) entry which is preliminary data.</text>
</comment>
<name>A0A0F8XJC3_9ZZZZ</name>
<accession>A0A0F8XJC3</accession>
<dbReference type="EMBL" id="LAZR01058872">
    <property type="protein sequence ID" value="KKK68993.1"/>
    <property type="molecule type" value="Genomic_DNA"/>
</dbReference>
<organism evidence="1">
    <name type="scientific">marine sediment metagenome</name>
    <dbReference type="NCBI Taxonomy" id="412755"/>
    <lineage>
        <taxon>unclassified sequences</taxon>
        <taxon>metagenomes</taxon>
        <taxon>ecological metagenomes</taxon>
    </lineage>
</organism>